<gene>
    <name evidence="1" type="ORF">LCGC14_1153400</name>
</gene>
<evidence type="ECO:0000313" key="1">
    <source>
        <dbReference type="EMBL" id="KKM98886.1"/>
    </source>
</evidence>
<name>A0A0F9MI06_9ZZZZ</name>
<proteinExistence type="predicted"/>
<sequence length="112" mass="12184">MKDMIGCCGLNCTKCGAYVATQTDDDAKREEVAREWTQTHGGSFTADQINCDGCQANGKAPDWVAKMCPIHKCCAGKAQSTCADCTEYACEDLSKFHPAQSDPRKNLDALRK</sequence>
<dbReference type="InterPro" id="IPR024227">
    <property type="entry name" value="DUF3795"/>
</dbReference>
<comment type="caution">
    <text evidence="1">The sequence shown here is derived from an EMBL/GenBank/DDBJ whole genome shotgun (WGS) entry which is preliminary data.</text>
</comment>
<dbReference type="Pfam" id="PF12675">
    <property type="entry name" value="DUF3795"/>
    <property type="match status" value="1"/>
</dbReference>
<accession>A0A0F9MI06</accession>
<organism evidence="1">
    <name type="scientific">marine sediment metagenome</name>
    <dbReference type="NCBI Taxonomy" id="412755"/>
    <lineage>
        <taxon>unclassified sequences</taxon>
        <taxon>metagenomes</taxon>
        <taxon>ecological metagenomes</taxon>
    </lineage>
</organism>
<evidence type="ECO:0008006" key="2">
    <source>
        <dbReference type="Google" id="ProtNLM"/>
    </source>
</evidence>
<dbReference type="EMBL" id="LAZR01005564">
    <property type="protein sequence ID" value="KKM98886.1"/>
    <property type="molecule type" value="Genomic_DNA"/>
</dbReference>
<dbReference type="AlphaFoldDB" id="A0A0F9MI06"/>
<protein>
    <recommendedName>
        <fullName evidence="2">DUF3795 domain-containing protein</fullName>
    </recommendedName>
</protein>
<reference evidence="1" key="1">
    <citation type="journal article" date="2015" name="Nature">
        <title>Complex archaea that bridge the gap between prokaryotes and eukaryotes.</title>
        <authorList>
            <person name="Spang A."/>
            <person name="Saw J.H."/>
            <person name="Jorgensen S.L."/>
            <person name="Zaremba-Niedzwiedzka K."/>
            <person name="Martijn J."/>
            <person name="Lind A.E."/>
            <person name="van Eijk R."/>
            <person name="Schleper C."/>
            <person name="Guy L."/>
            <person name="Ettema T.J."/>
        </authorList>
    </citation>
    <scope>NUCLEOTIDE SEQUENCE</scope>
</reference>